<dbReference type="AlphaFoldDB" id="A0A5P3MDP3"/>
<dbReference type="RefSeq" id="WP_001281162.1">
    <property type="nucleotide sequence ID" value="NZ_CAXOAB010000019.1"/>
</dbReference>
<comment type="caution">
    <text evidence="2">The sequence shown here is derived from an EMBL/GenBank/DDBJ whole genome shotgun (WGS) entry which is preliminary data.</text>
</comment>
<dbReference type="CDD" id="cd00009">
    <property type="entry name" value="AAA"/>
    <property type="match status" value="1"/>
</dbReference>
<dbReference type="SUPFAM" id="SSF52540">
    <property type="entry name" value="P-loop containing nucleoside triphosphate hydrolases"/>
    <property type="match status" value="1"/>
</dbReference>
<evidence type="ECO:0000313" key="4">
    <source>
        <dbReference type="Proteomes" id="UP001174156"/>
    </source>
</evidence>
<dbReference type="InterPro" id="IPR052026">
    <property type="entry name" value="ExeA_AAA_ATPase_DNA-bind"/>
</dbReference>
<dbReference type="Gene3D" id="3.40.50.300">
    <property type="entry name" value="P-loop containing nucleotide triphosphate hydrolases"/>
    <property type="match status" value="1"/>
</dbReference>
<dbReference type="EMBL" id="JARTMM010000141">
    <property type="protein sequence ID" value="MDK4883801.1"/>
    <property type="molecule type" value="Genomic_DNA"/>
</dbReference>
<feature type="domain" description="AAA+ ATPase" evidence="1">
    <location>
        <begin position="47"/>
        <end position="203"/>
    </location>
</feature>
<evidence type="ECO:0000313" key="2">
    <source>
        <dbReference type="EMBL" id="MDK4883801.1"/>
    </source>
</evidence>
<evidence type="ECO:0000313" key="3">
    <source>
        <dbReference type="EMBL" id="MEC5495677.1"/>
    </source>
</evidence>
<name>A0A5P3MDP3_ACIBA</name>
<sequence length="337" mass="37971">MSDLAEFVAANADKIRKIESIFIKYPRLTSILDCIEECREMSKFSEEPQCMFITGGSGVGKTSLIRQYSSRWPSIEMPDGDIHPVFKTSIPASATIKSVATAMLSDLGDLAATHGTTVTQSNRLYALVHQCKVEVIIIDEFQHLIDNKTQRVIGLVADWIKMFIEITKIPVILIGMPESEAILHQSPQLRRRFLTKKRLTPFLWDSEANRNEFRKFLAEVDKSLPFDVYSNLASEEIAYRLFVASQGTAANIMSLIKHAAYDAIRHNHPCLTLAHLGTAFDSIQYDTTLPNNPFLVETSVISSWKATSRITHSEIGTNNRVKAKPKELTIRDTITRR</sequence>
<dbReference type="SMART" id="SM00382">
    <property type="entry name" value="AAA"/>
    <property type="match status" value="1"/>
</dbReference>
<dbReference type="InterPro" id="IPR003593">
    <property type="entry name" value="AAA+_ATPase"/>
</dbReference>
<dbReference type="Proteomes" id="UP001174156">
    <property type="component" value="Unassembled WGS sequence"/>
</dbReference>
<proteinExistence type="predicted"/>
<organism evidence="2">
    <name type="scientific">Acinetobacter baumannii</name>
    <dbReference type="NCBI Taxonomy" id="470"/>
    <lineage>
        <taxon>Bacteria</taxon>
        <taxon>Pseudomonadati</taxon>
        <taxon>Pseudomonadota</taxon>
        <taxon>Gammaproteobacteria</taxon>
        <taxon>Moraxellales</taxon>
        <taxon>Moraxellaceae</taxon>
        <taxon>Acinetobacter</taxon>
        <taxon>Acinetobacter calcoaceticus/baumannii complex</taxon>
    </lineage>
</organism>
<accession>A0A5P3MDP3</accession>
<dbReference type="InterPro" id="IPR027417">
    <property type="entry name" value="P-loop_NTPase"/>
</dbReference>
<gene>
    <name evidence="3" type="ORF">P9867_003720</name>
    <name evidence="2" type="ORF">P9867_19830</name>
</gene>
<dbReference type="InterPro" id="IPR008868">
    <property type="entry name" value="TniB"/>
</dbReference>
<reference evidence="2" key="2">
    <citation type="submission" date="2023-01" db="EMBL/GenBank/DDBJ databases">
        <title>Genomic dissection of endemic carbapenem resistance: metallo-beta-lactamase gene dissemination through clonal, plasmid and integron transfer pathways.</title>
        <authorList>
            <person name="Macesic N."/>
        </authorList>
    </citation>
    <scope>NUCLEOTIDE SEQUENCE</scope>
    <source>
        <strain evidence="2">CPO519</strain>
    </source>
</reference>
<reference evidence="3 4" key="1">
    <citation type="journal article" date="2023" name="Nat. Commun.">
        <title>Genomic dissection of endemic carbapenem resistance reveals metallo-beta-lactamase dissemination through clonal, plasmid and integron transfer.</title>
        <authorList>
            <person name="Macesic N."/>
            <person name="Hawkey J."/>
            <person name="Vezina B."/>
            <person name="Wisniewski J.A."/>
            <person name="Cottingham H."/>
            <person name="Blakeway L.V."/>
            <person name="Harshegyi T."/>
            <person name="Pragastis K."/>
            <person name="Badoordeen G.Z."/>
            <person name="Dennison A."/>
            <person name="Spelman D.W."/>
            <person name="Jenney A.W.J."/>
            <person name="Peleg A.Y."/>
        </authorList>
    </citation>
    <scope>NUCLEOTIDE SEQUENCE [LARGE SCALE GENOMIC DNA]</scope>
    <source>
        <strain evidence="3 4">CPO519</strain>
    </source>
</reference>
<dbReference type="PANTHER" id="PTHR35894">
    <property type="entry name" value="GENERAL SECRETION PATHWAY PROTEIN A-RELATED"/>
    <property type="match status" value="1"/>
</dbReference>
<evidence type="ECO:0000259" key="1">
    <source>
        <dbReference type="SMART" id="SM00382"/>
    </source>
</evidence>
<dbReference type="Pfam" id="PF05621">
    <property type="entry name" value="TniB"/>
    <property type="match status" value="1"/>
</dbReference>
<protein>
    <submittedName>
        <fullName evidence="2">TniB family NTP-binding protein</fullName>
    </submittedName>
</protein>
<reference evidence="3" key="3">
    <citation type="submission" date="2024-01" db="EMBL/GenBank/DDBJ databases">
        <authorList>
            <person name="Macesic N."/>
        </authorList>
    </citation>
    <scope>NUCLEOTIDE SEQUENCE</scope>
    <source>
        <strain evidence="3">CPO519</strain>
    </source>
</reference>
<dbReference type="EMBL" id="JARTMM020000001">
    <property type="protein sequence ID" value="MEC5495677.1"/>
    <property type="molecule type" value="Genomic_DNA"/>
</dbReference>
<dbReference type="PANTHER" id="PTHR35894:SF1">
    <property type="entry name" value="PHOSPHORIBULOKINASE _ URIDINE KINASE FAMILY"/>
    <property type="match status" value="1"/>
</dbReference>